<organism evidence="3 5">
    <name type="scientific">Cannabis sativa</name>
    <name type="common">Hemp</name>
    <name type="synonym">Marijuana</name>
    <dbReference type="NCBI Taxonomy" id="3483"/>
    <lineage>
        <taxon>Eukaryota</taxon>
        <taxon>Viridiplantae</taxon>
        <taxon>Streptophyta</taxon>
        <taxon>Embryophyta</taxon>
        <taxon>Tracheophyta</taxon>
        <taxon>Spermatophyta</taxon>
        <taxon>Magnoliopsida</taxon>
        <taxon>eudicotyledons</taxon>
        <taxon>Gunneridae</taxon>
        <taxon>Pentapetalae</taxon>
        <taxon>rosids</taxon>
        <taxon>fabids</taxon>
        <taxon>Rosales</taxon>
        <taxon>Cannabaceae</taxon>
        <taxon>Cannabis</taxon>
    </lineage>
</organism>
<feature type="domain" description="PTC1-like winged helix-turn-helix" evidence="2">
    <location>
        <begin position="103"/>
        <end position="185"/>
    </location>
</feature>
<dbReference type="Proteomes" id="UP000525078">
    <property type="component" value="Unassembled WGS sequence"/>
</dbReference>
<dbReference type="EMBL" id="JAATIQ010000165">
    <property type="protein sequence ID" value="KAF4375015.1"/>
    <property type="molecule type" value="Genomic_DNA"/>
</dbReference>
<protein>
    <recommendedName>
        <fullName evidence="2">PTC1-like winged helix-turn-helix domain-containing protein</fullName>
    </recommendedName>
</protein>
<evidence type="ECO:0000313" key="5">
    <source>
        <dbReference type="Proteomes" id="UP000525078"/>
    </source>
</evidence>
<dbReference type="EMBL" id="JAATIP010000218">
    <property type="protein sequence ID" value="KAF4359118.1"/>
    <property type="molecule type" value="Genomic_DNA"/>
</dbReference>
<gene>
    <name evidence="3" type="ORF">F8388_005227</name>
    <name evidence="4" type="ORF">G4B88_004766</name>
</gene>
<reference evidence="5 6" key="1">
    <citation type="journal article" date="2020" name="bioRxiv">
        <title>Sequence and annotation of 42 cannabis genomes reveals extensive copy number variation in cannabinoid synthesis and pathogen resistance genes.</title>
        <authorList>
            <person name="Mckernan K.J."/>
            <person name="Helbert Y."/>
            <person name="Kane L.T."/>
            <person name="Ebling H."/>
            <person name="Zhang L."/>
            <person name="Liu B."/>
            <person name="Eaton Z."/>
            <person name="Mclaughlin S."/>
            <person name="Kingan S."/>
            <person name="Baybayan P."/>
            <person name="Concepcion G."/>
            <person name="Jordan M."/>
            <person name="Riva A."/>
            <person name="Barbazuk W."/>
            <person name="Harkins T."/>
        </authorList>
    </citation>
    <scope>NUCLEOTIDE SEQUENCE [LARGE SCALE GENOMIC DNA]</scope>
    <source>
        <strain evidence="5 6">cv. Jamaican Lion 4</strain>
        <strain evidence="4">Father</strain>
        <strain evidence="3">Mother</strain>
        <tissue evidence="3">Leaf</tissue>
    </source>
</reference>
<evidence type="ECO:0000313" key="3">
    <source>
        <dbReference type="EMBL" id="KAF4359118.1"/>
    </source>
</evidence>
<feature type="region of interest" description="Disordered" evidence="1">
    <location>
        <begin position="74"/>
        <end position="100"/>
    </location>
</feature>
<dbReference type="PANTHER" id="PTHR46740">
    <property type="entry name" value="PROTEIN DYAD"/>
    <property type="match status" value="1"/>
</dbReference>
<feature type="compositionally biased region" description="Basic residues" evidence="1">
    <location>
        <begin position="77"/>
        <end position="95"/>
    </location>
</feature>
<evidence type="ECO:0000259" key="2">
    <source>
        <dbReference type="Pfam" id="PF25874"/>
    </source>
</evidence>
<dbReference type="AlphaFoldDB" id="A0A7J6EKY9"/>
<dbReference type="InterPro" id="IPR044221">
    <property type="entry name" value="DYAD/AMEIOTIC1"/>
</dbReference>
<evidence type="ECO:0000256" key="1">
    <source>
        <dbReference type="SAM" id="MobiDB-lite"/>
    </source>
</evidence>
<evidence type="ECO:0000313" key="6">
    <source>
        <dbReference type="Proteomes" id="UP000583929"/>
    </source>
</evidence>
<dbReference type="GO" id="GO:0051177">
    <property type="term" value="P:meiotic sister chromatid cohesion"/>
    <property type="evidence" value="ECO:0007669"/>
    <property type="project" value="InterPro"/>
</dbReference>
<dbReference type="Proteomes" id="UP000583929">
    <property type="component" value="Unassembled WGS sequence"/>
</dbReference>
<dbReference type="OrthoDB" id="515863at2759"/>
<dbReference type="Pfam" id="PF25874">
    <property type="entry name" value="WHD_plant_repro"/>
    <property type="match status" value="1"/>
</dbReference>
<dbReference type="InterPro" id="IPR059080">
    <property type="entry name" value="WHD_PTC1"/>
</dbReference>
<proteinExistence type="predicted"/>
<dbReference type="PANTHER" id="PTHR46740:SF1">
    <property type="entry name" value="DYAD PROTEIN"/>
    <property type="match status" value="1"/>
</dbReference>
<name>A0A7J6EKY9_CANSA</name>
<accession>A0A7J6EKY9</accession>
<dbReference type="GO" id="GO:0007131">
    <property type="term" value="P:reciprocal meiotic recombination"/>
    <property type="evidence" value="ECO:0007669"/>
    <property type="project" value="InterPro"/>
</dbReference>
<keyword evidence="6" id="KW-1185">Reference proteome</keyword>
<accession>A0A803PXB2</accession>
<sequence length="475" mass="54703">MAEWGIRPHMVFKNPNVIQDKKNPCLLSLDSSSSSPEPKEKGGVVVVVKTETLQLPQEGLTKRKRLNRTQLKEAKAAKLHGKQKQTSSSKRKSRKKNDCQIERWSAERYKMAEENMLNILKTEGATFQNPISRQELRGAARKSIGDTGLLDHMLKHLDGKVAPGGTERFRRWHNRDGAMEYWLEDAELDDIRQQAGVEDPFWIPSSGKSMKPVDDDDSVTAARELKMLRTELNKMKSDMEELSRKKQEPYNGNRIEEMFKEMVKWKAETDQNLKLILTSWKSMQGMYEDLITWKAKLEQQLVEIKNFLSSMQESQLQHPTSSPQAHEQWEDWLESTKLDDGQGSELLPWFDSTTTTTSLLNLEQDIVMQDLYSFLPIPSKTGDCLSQGAASSREMERLKDKMIKDGQEFPRNQKEDPANVTPDSSITANSISDFHNSSFMCQEMFQELFNWKAKMEEKVNEIASFVNMIRHPSNY</sequence>
<evidence type="ECO:0000313" key="4">
    <source>
        <dbReference type="EMBL" id="KAF4375015.1"/>
    </source>
</evidence>
<comment type="caution">
    <text evidence="3">The sequence shown here is derived from an EMBL/GenBank/DDBJ whole genome shotgun (WGS) entry which is preliminary data.</text>
</comment>
<dbReference type="OMA" id="MEETHKD"/>